<organism evidence="1 2">
    <name type="scientific">Campylobacter majalis</name>
    <dbReference type="NCBI Taxonomy" id="2790656"/>
    <lineage>
        <taxon>Bacteria</taxon>
        <taxon>Pseudomonadati</taxon>
        <taxon>Campylobacterota</taxon>
        <taxon>Epsilonproteobacteria</taxon>
        <taxon>Campylobacterales</taxon>
        <taxon>Campylobacteraceae</taxon>
        <taxon>Campylobacter</taxon>
    </lineage>
</organism>
<dbReference type="EMBL" id="CAJHOF010000004">
    <property type="protein sequence ID" value="CAD7287713.1"/>
    <property type="molecule type" value="Genomic_DNA"/>
</dbReference>
<keyword evidence="2" id="KW-1185">Reference proteome</keyword>
<evidence type="ECO:0000313" key="1">
    <source>
        <dbReference type="EMBL" id="CAD7287713.1"/>
    </source>
</evidence>
<sequence>MKSQIIIFQSEDKNISVDVLFENETVLFKSKLI</sequence>
<comment type="caution">
    <text evidence="1">The sequence shown here is derived from an EMBL/GenBank/DDBJ whole genome shotgun (WGS) entry which is preliminary data.</text>
</comment>
<evidence type="ECO:0000313" key="2">
    <source>
        <dbReference type="Proteomes" id="UP000789803"/>
    </source>
</evidence>
<accession>A0ABN7K5C2</accession>
<proteinExistence type="predicted"/>
<dbReference type="Proteomes" id="UP000789803">
    <property type="component" value="Unassembled WGS sequence"/>
</dbReference>
<protein>
    <submittedName>
        <fullName evidence="1">Uncharacterized protein</fullName>
    </submittedName>
</protein>
<gene>
    <name evidence="1" type="ORF">LMG7974_00593</name>
</gene>
<reference evidence="1 2" key="1">
    <citation type="submission" date="2020-11" db="EMBL/GenBank/DDBJ databases">
        <authorList>
            <person name="Peeters C."/>
        </authorList>
    </citation>
    <scope>NUCLEOTIDE SEQUENCE [LARGE SCALE GENOMIC DNA]</scope>
    <source>
        <strain evidence="1 2">LMG 7974</strain>
    </source>
</reference>
<name>A0ABN7K5C2_9BACT</name>